<sequence length="243" mass="27481">MKCKNVQILVLGFCTCYWKRNGNYPSELTFQSALVTAHIYIRSTESVYLKRRSTVEASSMALSFSGRRLMLVPWVATVVFISGEPLRPQAVFLATPLLVAVAFAFGHRMNRTFKYIGEMAGVFLRISVEKRSVADVESFFLSNKIGLYQSRCGRESSRVQRRSRMDAVMSSVTWCDRRLIVLMIVGGLLLFSTDPRPHLVFMAVALVDVVSFNVGSRLYRGVKVVSELQPVTKRIMVKFDEIS</sequence>
<organism evidence="1 2">
    <name type="scientific">Elysia marginata</name>
    <dbReference type="NCBI Taxonomy" id="1093978"/>
    <lineage>
        <taxon>Eukaryota</taxon>
        <taxon>Metazoa</taxon>
        <taxon>Spiralia</taxon>
        <taxon>Lophotrochozoa</taxon>
        <taxon>Mollusca</taxon>
        <taxon>Gastropoda</taxon>
        <taxon>Heterobranchia</taxon>
        <taxon>Euthyneura</taxon>
        <taxon>Panpulmonata</taxon>
        <taxon>Sacoglossa</taxon>
        <taxon>Placobranchoidea</taxon>
        <taxon>Plakobranchidae</taxon>
        <taxon>Elysia</taxon>
    </lineage>
</organism>
<dbReference type="Proteomes" id="UP000762676">
    <property type="component" value="Unassembled WGS sequence"/>
</dbReference>
<dbReference type="AlphaFoldDB" id="A0AAV4JAA4"/>
<proteinExistence type="predicted"/>
<comment type="caution">
    <text evidence="1">The sequence shown here is derived from an EMBL/GenBank/DDBJ whole genome shotgun (WGS) entry which is preliminary data.</text>
</comment>
<accession>A0AAV4JAA4</accession>
<evidence type="ECO:0000313" key="2">
    <source>
        <dbReference type="Proteomes" id="UP000762676"/>
    </source>
</evidence>
<keyword evidence="2" id="KW-1185">Reference proteome</keyword>
<protein>
    <recommendedName>
        <fullName evidence="3">ABC transmembrane type-1 domain-containing protein</fullName>
    </recommendedName>
</protein>
<evidence type="ECO:0000313" key="1">
    <source>
        <dbReference type="EMBL" id="GFS18853.1"/>
    </source>
</evidence>
<gene>
    <name evidence="1" type="ORF">ElyMa_006858200</name>
</gene>
<dbReference type="EMBL" id="BMAT01013721">
    <property type="protein sequence ID" value="GFS18853.1"/>
    <property type="molecule type" value="Genomic_DNA"/>
</dbReference>
<reference evidence="1 2" key="1">
    <citation type="journal article" date="2021" name="Elife">
        <title>Chloroplast acquisition without the gene transfer in kleptoplastic sea slugs, Plakobranchus ocellatus.</title>
        <authorList>
            <person name="Maeda T."/>
            <person name="Takahashi S."/>
            <person name="Yoshida T."/>
            <person name="Shimamura S."/>
            <person name="Takaki Y."/>
            <person name="Nagai Y."/>
            <person name="Toyoda A."/>
            <person name="Suzuki Y."/>
            <person name="Arimoto A."/>
            <person name="Ishii H."/>
            <person name="Satoh N."/>
            <person name="Nishiyama T."/>
            <person name="Hasebe M."/>
            <person name="Maruyama T."/>
            <person name="Minagawa J."/>
            <person name="Obokata J."/>
            <person name="Shigenobu S."/>
        </authorList>
    </citation>
    <scope>NUCLEOTIDE SEQUENCE [LARGE SCALE GENOMIC DNA]</scope>
</reference>
<name>A0AAV4JAA4_9GAST</name>
<evidence type="ECO:0008006" key="3">
    <source>
        <dbReference type="Google" id="ProtNLM"/>
    </source>
</evidence>